<protein>
    <submittedName>
        <fullName evidence="2">Uncharacterized protein</fullName>
    </submittedName>
</protein>
<comment type="caution">
    <text evidence="2">The sequence shown here is derived from an EMBL/GenBank/DDBJ whole genome shotgun (WGS) entry which is preliminary data.</text>
</comment>
<dbReference type="Proteomes" id="UP000569732">
    <property type="component" value="Unassembled WGS sequence"/>
</dbReference>
<organism evidence="2 3">
    <name type="scientific">Spartinivicinus marinus</name>
    <dbReference type="NCBI Taxonomy" id="2994442"/>
    <lineage>
        <taxon>Bacteria</taxon>
        <taxon>Pseudomonadati</taxon>
        <taxon>Pseudomonadota</taxon>
        <taxon>Gammaproteobacteria</taxon>
        <taxon>Oceanospirillales</taxon>
        <taxon>Zooshikellaceae</taxon>
        <taxon>Spartinivicinus</taxon>
    </lineage>
</organism>
<keyword evidence="3" id="KW-1185">Reference proteome</keyword>
<accession>A0A853I152</accession>
<evidence type="ECO:0000313" key="3">
    <source>
        <dbReference type="Proteomes" id="UP000569732"/>
    </source>
</evidence>
<keyword evidence="1" id="KW-0472">Membrane</keyword>
<reference evidence="2 3" key="1">
    <citation type="submission" date="2020-07" db="EMBL/GenBank/DDBJ databases">
        <title>Endozoicomonas sp. nov., isolated from sediment.</title>
        <authorList>
            <person name="Gu T."/>
        </authorList>
    </citation>
    <scope>NUCLEOTIDE SEQUENCE [LARGE SCALE GENOMIC DNA]</scope>
    <source>
        <strain evidence="2 3">SM1973</strain>
    </source>
</reference>
<evidence type="ECO:0000313" key="2">
    <source>
        <dbReference type="EMBL" id="NYZ65132.1"/>
    </source>
</evidence>
<gene>
    <name evidence="2" type="ORF">H0A36_03865</name>
</gene>
<dbReference type="AlphaFoldDB" id="A0A853I152"/>
<sequence>MFSIIGQLLQWTPLLASGYILNLVIAIAAITLGIPIGWMLAKIRNKKILLNWAI</sequence>
<dbReference type="RefSeq" id="WP_180567154.1">
    <property type="nucleotide sequence ID" value="NZ_JACCKB010000003.1"/>
</dbReference>
<proteinExistence type="predicted"/>
<dbReference type="EMBL" id="JACCKB010000003">
    <property type="protein sequence ID" value="NYZ65132.1"/>
    <property type="molecule type" value="Genomic_DNA"/>
</dbReference>
<name>A0A853I152_9GAMM</name>
<keyword evidence="1" id="KW-1133">Transmembrane helix</keyword>
<feature type="transmembrane region" description="Helical" evidence="1">
    <location>
        <begin position="20"/>
        <end position="41"/>
    </location>
</feature>
<keyword evidence="1" id="KW-0812">Transmembrane</keyword>
<evidence type="ECO:0000256" key="1">
    <source>
        <dbReference type="SAM" id="Phobius"/>
    </source>
</evidence>